<gene>
    <name evidence="1" type="ORF">BJG266_LOCUS41345</name>
    <name evidence="2" type="ORF">QVE165_LOCUS58219</name>
</gene>
<comment type="caution">
    <text evidence="2">The sequence shown here is derived from an EMBL/GenBank/DDBJ whole genome shotgun (WGS) entry which is preliminary data.</text>
</comment>
<evidence type="ECO:0000313" key="3">
    <source>
        <dbReference type="Proteomes" id="UP000663832"/>
    </source>
</evidence>
<organism evidence="2 3">
    <name type="scientific">Adineta steineri</name>
    <dbReference type="NCBI Taxonomy" id="433720"/>
    <lineage>
        <taxon>Eukaryota</taxon>
        <taxon>Metazoa</taxon>
        <taxon>Spiralia</taxon>
        <taxon>Gnathifera</taxon>
        <taxon>Rotifera</taxon>
        <taxon>Eurotatoria</taxon>
        <taxon>Bdelloidea</taxon>
        <taxon>Adinetida</taxon>
        <taxon>Adinetidae</taxon>
        <taxon>Adineta</taxon>
    </lineage>
</organism>
<evidence type="ECO:0000313" key="2">
    <source>
        <dbReference type="EMBL" id="CAF1634948.1"/>
    </source>
</evidence>
<accession>A0A816DAX3</accession>
<dbReference type="EMBL" id="CAJNOM010002600">
    <property type="protein sequence ID" value="CAF1634948.1"/>
    <property type="molecule type" value="Genomic_DNA"/>
</dbReference>
<reference evidence="2" key="1">
    <citation type="submission" date="2021-02" db="EMBL/GenBank/DDBJ databases">
        <authorList>
            <person name="Nowell W R."/>
        </authorList>
    </citation>
    <scope>NUCLEOTIDE SEQUENCE</scope>
</reference>
<dbReference type="Proteomes" id="UP000663877">
    <property type="component" value="Unassembled WGS sequence"/>
</dbReference>
<keyword evidence="3" id="KW-1185">Reference proteome</keyword>
<dbReference type="EMBL" id="CAJNOI010002279">
    <property type="protein sequence ID" value="CAF1467753.1"/>
    <property type="molecule type" value="Genomic_DNA"/>
</dbReference>
<protein>
    <submittedName>
        <fullName evidence="2">Uncharacterized protein</fullName>
    </submittedName>
</protein>
<proteinExistence type="predicted"/>
<name>A0A816DAX3_9BILA</name>
<dbReference type="Proteomes" id="UP000663832">
    <property type="component" value="Unassembled WGS sequence"/>
</dbReference>
<evidence type="ECO:0000313" key="1">
    <source>
        <dbReference type="EMBL" id="CAF1467753.1"/>
    </source>
</evidence>
<sequence length="410" mass="47602">MSGLIHCQFKHIPSKRDAEQLASNIETFVRPKTFDKEGIKKCGENGNDEIEFTLTREEANKVREKFKQVLPNENSPVWFTILSNPLDSLMSHSLETTTTDVYQQGTPFSASCQFGSLRSYNQFYSHNSFNGKVVKLSFIPSTKPDTLHIEFDDIRIVIPFVSIQKKNVLVNKDNTEDGIYVLLPLKYAPNVFKMEPIKCEDKTGKNSNKKPVRICADQRHVDFITDIAQCSDLVLYFVPPKERAWKFLSYLFLIDQPERYHINFSTFKISDWSTENNKKQRPDPFNFGNASFQDRYALQMLISLGYVFRDKWAQLTDQKLNWNQWNADERYTLCCYAVEQLCNDHGYDLTRTARDYNETRRRAVSNMDEQAILVGNRERLKVATCTLTPLKIIFQPLEVTMGSRALRNSK</sequence>
<dbReference type="OrthoDB" id="10019983at2759"/>
<dbReference type="AlphaFoldDB" id="A0A816DAX3"/>